<accession>F6TC42</accession>
<dbReference type="Proteomes" id="UP000008144">
    <property type="component" value="Chromosome 2"/>
</dbReference>
<protein>
    <recommendedName>
        <fullName evidence="3">CCR4-NOT transcription complex subunit 10</fullName>
    </recommendedName>
</protein>
<evidence type="ECO:0008006" key="3">
    <source>
        <dbReference type="Google" id="ProtNLM"/>
    </source>
</evidence>
<dbReference type="GeneTree" id="ENSGT00390000009756"/>
<dbReference type="OMA" id="EEFIHIA"/>
<keyword evidence="2" id="KW-1185">Reference proteome</keyword>
<sequence length="196" mass="22187">MSTNPKVKESSTNLQCTETTVDSSKFRFEDMLSFLTEDDGASLFNEGKYREAIPFLESSLKTVPDQEQPLLQLKLALCLRACNREYNSFLTKALTSVEKQDTSLNNIMGYAEEFIHIAKKYEKEKSFVPAVLIYYASATIYSKTMHVTTVFPKLSNCMTDILSVAQENSTQSCVKLVLSKLTQIINLLKSMKECEE</sequence>
<dbReference type="InParanoid" id="F6TC42"/>
<proteinExistence type="predicted"/>
<dbReference type="HOGENOM" id="CLU_1392982_0_0_1"/>
<evidence type="ECO:0000313" key="2">
    <source>
        <dbReference type="Proteomes" id="UP000008144"/>
    </source>
</evidence>
<reference evidence="2" key="1">
    <citation type="journal article" date="2002" name="Science">
        <title>The draft genome of Ciona intestinalis: insights into chordate and vertebrate origins.</title>
        <authorList>
            <person name="Dehal P."/>
            <person name="Satou Y."/>
            <person name="Campbell R.K."/>
            <person name="Chapman J."/>
            <person name="Degnan B."/>
            <person name="De Tomaso A."/>
            <person name="Davidson B."/>
            <person name="Di Gregorio A."/>
            <person name="Gelpke M."/>
            <person name="Goodstein D.M."/>
            <person name="Harafuji N."/>
            <person name="Hastings K.E."/>
            <person name="Ho I."/>
            <person name="Hotta K."/>
            <person name="Huang W."/>
            <person name="Kawashima T."/>
            <person name="Lemaire P."/>
            <person name="Martinez D."/>
            <person name="Meinertzhagen I.A."/>
            <person name="Necula S."/>
            <person name="Nonaka M."/>
            <person name="Putnam N."/>
            <person name="Rash S."/>
            <person name="Saiga H."/>
            <person name="Satake M."/>
            <person name="Terry A."/>
            <person name="Yamada L."/>
            <person name="Wang H.G."/>
            <person name="Awazu S."/>
            <person name="Azumi K."/>
            <person name="Boore J."/>
            <person name="Branno M."/>
            <person name="Chin-Bow S."/>
            <person name="DeSantis R."/>
            <person name="Doyle S."/>
            <person name="Francino P."/>
            <person name="Keys D.N."/>
            <person name="Haga S."/>
            <person name="Hayashi H."/>
            <person name="Hino K."/>
            <person name="Imai K.S."/>
            <person name="Inaba K."/>
            <person name="Kano S."/>
            <person name="Kobayashi K."/>
            <person name="Kobayashi M."/>
            <person name="Lee B.I."/>
            <person name="Makabe K.W."/>
            <person name="Manohar C."/>
            <person name="Matassi G."/>
            <person name="Medina M."/>
            <person name="Mochizuki Y."/>
            <person name="Mount S."/>
            <person name="Morishita T."/>
            <person name="Miura S."/>
            <person name="Nakayama A."/>
            <person name="Nishizaka S."/>
            <person name="Nomoto H."/>
            <person name="Ohta F."/>
            <person name="Oishi K."/>
            <person name="Rigoutsos I."/>
            <person name="Sano M."/>
            <person name="Sasaki A."/>
            <person name="Sasakura Y."/>
            <person name="Shoguchi E."/>
            <person name="Shin-i T."/>
            <person name="Spagnuolo A."/>
            <person name="Stainier D."/>
            <person name="Suzuki M.M."/>
            <person name="Tassy O."/>
            <person name="Takatori N."/>
            <person name="Tokuoka M."/>
            <person name="Yagi K."/>
            <person name="Yoshizaki F."/>
            <person name="Wada S."/>
            <person name="Zhang C."/>
            <person name="Hyatt P.D."/>
            <person name="Larimer F."/>
            <person name="Detter C."/>
            <person name="Doggett N."/>
            <person name="Glavina T."/>
            <person name="Hawkins T."/>
            <person name="Richardson P."/>
            <person name="Lucas S."/>
            <person name="Kohara Y."/>
            <person name="Levine M."/>
            <person name="Satoh N."/>
            <person name="Rokhsar D.S."/>
        </authorList>
    </citation>
    <scope>NUCLEOTIDE SEQUENCE [LARGE SCALE GENOMIC DNA]</scope>
</reference>
<dbReference type="Ensembl" id="ENSCINT00000022261.2">
    <property type="protein sequence ID" value="ENSCINP00000022015.2"/>
    <property type="gene ID" value="ENSCING00000011552.2"/>
</dbReference>
<reference evidence="1" key="2">
    <citation type="journal article" date="2008" name="Genome Biol.">
        <title>Improved genome assembly and evidence-based global gene model set for the chordate Ciona intestinalis: new insight into intron and operon populations.</title>
        <authorList>
            <person name="Satou Y."/>
            <person name="Mineta K."/>
            <person name="Ogasawara M."/>
            <person name="Sasakura Y."/>
            <person name="Shoguchi E."/>
            <person name="Ueno K."/>
            <person name="Yamada L."/>
            <person name="Matsumoto J."/>
            <person name="Wasserscheid J."/>
            <person name="Dewar K."/>
            <person name="Wiley G.B."/>
            <person name="Macmil S.L."/>
            <person name="Roe B.A."/>
            <person name="Zeller R.W."/>
            <person name="Hastings K.E."/>
            <person name="Lemaire P."/>
            <person name="Lindquist E."/>
            <person name="Endo T."/>
            <person name="Hotta K."/>
            <person name="Inaba K."/>
        </authorList>
    </citation>
    <scope>NUCLEOTIDE SEQUENCE [LARGE SCALE GENOMIC DNA]</scope>
    <source>
        <strain evidence="1">wild type</strain>
    </source>
</reference>
<name>F6TC42_CIOIN</name>
<dbReference type="AlphaFoldDB" id="F6TC42"/>
<reference evidence="1" key="3">
    <citation type="submission" date="2025-08" db="UniProtKB">
        <authorList>
            <consortium name="Ensembl"/>
        </authorList>
    </citation>
    <scope>IDENTIFICATION</scope>
</reference>
<dbReference type="EMBL" id="EAAA01001414">
    <property type="status" value="NOT_ANNOTATED_CDS"/>
    <property type="molecule type" value="Genomic_DNA"/>
</dbReference>
<reference evidence="1" key="4">
    <citation type="submission" date="2025-09" db="UniProtKB">
        <authorList>
            <consortium name="Ensembl"/>
        </authorList>
    </citation>
    <scope>IDENTIFICATION</scope>
</reference>
<evidence type="ECO:0000313" key="1">
    <source>
        <dbReference type="Ensembl" id="ENSCINP00000022015.2"/>
    </source>
</evidence>
<organism evidence="1 2">
    <name type="scientific">Ciona intestinalis</name>
    <name type="common">Transparent sea squirt</name>
    <name type="synonym">Ascidia intestinalis</name>
    <dbReference type="NCBI Taxonomy" id="7719"/>
    <lineage>
        <taxon>Eukaryota</taxon>
        <taxon>Metazoa</taxon>
        <taxon>Chordata</taxon>
        <taxon>Tunicata</taxon>
        <taxon>Ascidiacea</taxon>
        <taxon>Phlebobranchia</taxon>
        <taxon>Cionidae</taxon>
        <taxon>Ciona</taxon>
    </lineage>
</organism>